<comment type="caution">
    <text evidence="1">The sequence shown here is derived from an EMBL/GenBank/DDBJ whole genome shotgun (WGS) entry which is preliminary data.</text>
</comment>
<accession>A0ABX9LXM7</accession>
<name>A0ABX9LXM7_9LEPT</name>
<reference evidence="1 2" key="2">
    <citation type="journal article" date="2020" name="Int. J. Syst. Evol. Microbiol.">
        <title>Leptospira yasudae sp. nov. and Leptospira stimsonii sp. nov., two new species of the pathogenic group isolated from environmental sources.</title>
        <authorList>
            <person name="Casanovas-Massana A."/>
            <person name="Hamond C."/>
            <person name="Santos L.A."/>
            <person name="de Oliveira D."/>
            <person name="Hacker K.P."/>
            <person name="Balassiano I."/>
            <person name="Costa F."/>
            <person name="Medeiros M.A."/>
            <person name="Reis M.G."/>
            <person name="Ko A.I."/>
            <person name="Wunder E.A."/>
        </authorList>
    </citation>
    <scope>NUCLEOTIDE SEQUENCE [LARGE SCALE GENOMIC DNA]</scope>
    <source>
        <strain evidence="1 2">B21</strain>
    </source>
</reference>
<evidence type="ECO:0000313" key="1">
    <source>
        <dbReference type="EMBL" id="RHX77615.1"/>
    </source>
</evidence>
<protein>
    <submittedName>
        <fullName evidence="1">Uncharacterized protein</fullName>
    </submittedName>
</protein>
<organism evidence="1 2">
    <name type="scientific">Leptospira yasudae</name>
    <dbReference type="NCBI Taxonomy" id="2202201"/>
    <lineage>
        <taxon>Bacteria</taxon>
        <taxon>Pseudomonadati</taxon>
        <taxon>Spirochaetota</taxon>
        <taxon>Spirochaetia</taxon>
        <taxon>Leptospirales</taxon>
        <taxon>Leptospiraceae</taxon>
        <taxon>Leptospira</taxon>
    </lineage>
</organism>
<dbReference type="EMBL" id="QHCR01000013">
    <property type="protein sequence ID" value="RHX77615.1"/>
    <property type="molecule type" value="Genomic_DNA"/>
</dbReference>
<sequence length="60" mass="7320">MGRKRWFWRGEEELRPVFLDAKESPRSYKNRGSGEKSEELIYGSQKERKFFLPERIKRSL</sequence>
<keyword evidence="2" id="KW-1185">Reference proteome</keyword>
<proteinExistence type="predicted"/>
<gene>
    <name evidence="1" type="ORF">DLM77_20395</name>
</gene>
<dbReference type="Proteomes" id="UP000285569">
    <property type="component" value="Unassembled WGS sequence"/>
</dbReference>
<reference evidence="2" key="1">
    <citation type="submission" date="2018-05" db="EMBL/GenBank/DDBJ databases">
        <title>Leptospira yasudae sp. nov. and Leptospira stimsonii sp. nov., two pathogenic species of the genus Leptospira isolated from environmental sources.</title>
        <authorList>
            <person name="Casanovas-Massana A."/>
            <person name="Hamond C."/>
            <person name="Santos L.A."/>
            <person name="Hacker K.P."/>
            <person name="Balassiano I."/>
            <person name="Medeiros M.A."/>
            <person name="Reis M.G."/>
            <person name="Ko A.I."/>
            <person name="Wunder E.A."/>
        </authorList>
    </citation>
    <scope>NUCLEOTIDE SEQUENCE [LARGE SCALE GENOMIC DNA]</scope>
    <source>
        <strain evidence="2">B21</strain>
    </source>
</reference>
<evidence type="ECO:0000313" key="2">
    <source>
        <dbReference type="Proteomes" id="UP000285569"/>
    </source>
</evidence>